<evidence type="ECO:0008006" key="9">
    <source>
        <dbReference type="Google" id="ProtNLM"/>
    </source>
</evidence>
<evidence type="ECO:0000256" key="4">
    <source>
        <dbReference type="ARBA" id="ARBA00023136"/>
    </source>
</evidence>
<evidence type="ECO:0000256" key="1">
    <source>
        <dbReference type="ARBA" id="ARBA00004141"/>
    </source>
</evidence>
<evidence type="ECO:0000313" key="8">
    <source>
        <dbReference type="Proteomes" id="UP001556367"/>
    </source>
</evidence>
<keyword evidence="3 6" id="KW-1133">Transmembrane helix</keyword>
<dbReference type="Proteomes" id="UP001556367">
    <property type="component" value="Unassembled WGS sequence"/>
</dbReference>
<feature type="region of interest" description="Disordered" evidence="5">
    <location>
        <begin position="490"/>
        <end position="609"/>
    </location>
</feature>
<dbReference type="EMBL" id="JASNQZ010000006">
    <property type="protein sequence ID" value="KAL0956001.1"/>
    <property type="molecule type" value="Genomic_DNA"/>
</dbReference>
<feature type="compositionally biased region" description="Basic and acidic residues" evidence="5">
    <location>
        <begin position="556"/>
        <end position="565"/>
    </location>
</feature>
<feature type="compositionally biased region" description="Polar residues" evidence="5">
    <location>
        <begin position="643"/>
        <end position="661"/>
    </location>
</feature>
<dbReference type="SMART" id="SM01417">
    <property type="entry name" value="Solute_trans_a"/>
    <property type="match status" value="1"/>
</dbReference>
<evidence type="ECO:0000256" key="6">
    <source>
        <dbReference type="SAM" id="Phobius"/>
    </source>
</evidence>
<feature type="transmembrane region" description="Helical" evidence="6">
    <location>
        <begin position="252"/>
        <end position="272"/>
    </location>
</feature>
<evidence type="ECO:0000313" key="7">
    <source>
        <dbReference type="EMBL" id="KAL0956001.1"/>
    </source>
</evidence>
<gene>
    <name evidence="7" type="ORF">HGRIS_002177</name>
</gene>
<comment type="caution">
    <text evidence="7">The sequence shown here is derived from an EMBL/GenBank/DDBJ whole genome shotgun (WGS) entry which is preliminary data.</text>
</comment>
<keyword evidence="4 6" id="KW-0472">Membrane</keyword>
<name>A0ABR3JKE6_9AGAR</name>
<dbReference type="InterPro" id="IPR005178">
    <property type="entry name" value="Ostalpha/TMEM184C"/>
</dbReference>
<accession>A0ABR3JKE6</accession>
<dbReference type="Pfam" id="PF03619">
    <property type="entry name" value="Solute_trans_a"/>
    <property type="match status" value="1"/>
</dbReference>
<organism evidence="7 8">
    <name type="scientific">Hohenbuehelia grisea</name>
    <dbReference type="NCBI Taxonomy" id="104357"/>
    <lineage>
        <taxon>Eukaryota</taxon>
        <taxon>Fungi</taxon>
        <taxon>Dikarya</taxon>
        <taxon>Basidiomycota</taxon>
        <taxon>Agaricomycotina</taxon>
        <taxon>Agaricomycetes</taxon>
        <taxon>Agaricomycetidae</taxon>
        <taxon>Agaricales</taxon>
        <taxon>Pleurotineae</taxon>
        <taxon>Pleurotaceae</taxon>
        <taxon>Hohenbuehelia</taxon>
    </lineage>
</organism>
<protein>
    <recommendedName>
        <fullName evidence="9">DUF300-domain-containing protein</fullName>
    </recommendedName>
</protein>
<dbReference type="PANTHER" id="PTHR23423">
    <property type="entry name" value="ORGANIC SOLUTE TRANSPORTER-RELATED"/>
    <property type="match status" value="1"/>
</dbReference>
<feature type="transmembrane region" description="Helical" evidence="6">
    <location>
        <begin position="30"/>
        <end position="50"/>
    </location>
</feature>
<evidence type="ECO:0000256" key="5">
    <source>
        <dbReference type="SAM" id="MobiDB-lite"/>
    </source>
</evidence>
<feature type="region of interest" description="Disordered" evidence="5">
    <location>
        <begin position="450"/>
        <end position="473"/>
    </location>
</feature>
<feature type="transmembrane region" description="Helical" evidence="6">
    <location>
        <begin position="284"/>
        <end position="305"/>
    </location>
</feature>
<reference evidence="8" key="1">
    <citation type="submission" date="2024-06" db="EMBL/GenBank/DDBJ databases">
        <title>Multi-omics analyses provide insights into the biosynthesis of the anticancer antibiotic pleurotin in Hohenbuehelia grisea.</title>
        <authorList>
            <person name="Weaver J.A."/>
            <person name="Alberti F."/>
        </authorList>
    </citation>
    <scope>NUCLEOTIDE SEQUENCE [LARGE SCALE GENOMIC DNA]</scope>
    <source>
        <strain evidence="8">T-177</strain>
    </source>
</reference>
<feature type="transmembrane region" description="Helical" evidence="6">
    <location>
        <begin position="65"/>
        <end position="87"/>
    </location>
</feature>
<feature type="compositionally biased region" description="Basic residues" evidence="5">
    <location>
        <begin position="509"/>
        <end position="519"/>
    </location>
</feature>
<feature type="region of interest" description="Disordered" evidence="5">
    <location>
        <begin position="764"/>
        <end position="942"/>
    </location>
</feature>
<feature type="transmembrane region" description="Helical" evidence="6">
    <location>
        <begin position="210"/>
        <end position="232"/>
    </location>
</feature>
<keyword evidence="8" id="KW-1185">Reference proteome</keyword>
<keyword evidence="2 6" id="KW-0812">Transmembrane</keyword>
<sequence length="942" mass="107088">MTNSTCHKERAENGPSLFQNGNLVFQAHHVGWIVASFFTIVAIIASWWLVNKHLQWYTNKREQRYIVRLLFMVPIYAVISLASYLFWNHSTPLILIRDAYESTVLTSFFYLLLVYVSPDPDEQKAVFLKVGLSRAADREAVATGEKPKKWVFPLGFMKWKPADGLYFLQLQKWGVLQYCVLRPLTTLAAVVMDDAGLYCESSWGLGWGHVYIVIIVSISVTIAMYCLIQLYVPVADRLKPQKPLLKLFAVKAVVFLTFWQATGLSVLTMFGVVKDTKYMTAEDINIGIGALLETFEMMLFAFLHIKAFTYKPYRPFHDPKSKDPPPQRTKRLRALGNVLDFRETFRELRVGWLYIWDRLRGREPRHDYGIRRIAHLEGAIGRGRPFTKPGERAPPTKVEKEAMIEVQVDEMVEVDGERQWLGVGDSSLLSLGRDRREKSETLEAKIHKELERRRRESEDARLEGIQEVPRGKHPRSRSWWRSIYDRVSHSGDVDDYASVPPVKNDQRISRSRAKSRSRHASRDRDSLLPHDYTFDDPPPPSLIRSYRDRRRSQSGGREDIHEASRRQSAFAMEGLPIVVEAPPPHDDYDGPRQSFAQHESTRIPPNISQPSFPVTSDQYLTPPSQFVRSDSLLGRVFPKSTDHLSSIENSPPTDSAQSMLSVSRDGCSPSQATPRARLVPTSPIVVGDGRGMGMAGERSTFHALVTPPGNMSGAFPIYPHSAEVVLPVPEEYRAPNSPEWYPPQPESGSRIHRRESAFHTAFVESPPSSPFHLAQGLPVGSPSQPWELHSPPLPPMPQQADIHLRRNSARLYSPHRSTPRRPRELTVPAPLASRQPPPQYPGSSRPRAERRTSAPMDEQPSSNRHRSRRPRHSADNSPSLAPHERPSASPQHAEQRRRSSQPYARQGESEPYRSPRVFIADPRRDLYKYPPNVQPDSDIPPS</sequence>
<proteinExistence type="predicted"/>
<feature type="compositionally biased region" description="Basic and acidic residues" evidence="5">
    <location>
        <begin position="450"/>
        <end position="464"/>
    </location>
</feature>
<evidence type="ECO:0000256" key="2">
    <source>
        <dbReference type="ARBA" id="ARBA00022692"/>
    </source>
</evidence>
<evidence type="ECO:0000256" key="3">
    <source>
        <dbReference type="ARBA" id="ARBA00022989"/>
    </source>
</evidence>
<feature type="region of interest" description="Disordered" evidence="5">
    <location>
        <begin position="642"/>
        <end position="677"/>
    </location>
</feature>
<comment type="subcellular location">
    <subcellularLocation>
        <location evidence="1">Membrane</location>
        <topology evidence="1">Multi-pass membrane protein</topology>
    </subcellularLocation>
</comment>